<dbReference type="PRINTS" id="PR00193">
    <property type="entry name" value="MYOSINHEAVY"/>
</dbReference>
<dbReference type="GO" id="GO:0051015">
    <property type="term" value="F:actin filament binding"/>
    <property type="evidence" value="ECO:0007669"/>
    <property type="project" value="TreeGrafter"/>
</dbReference>
<keyword evidence="9" id="KW-1185">Reference proteome</keyword>
<dbReference type="Gene3D" id="1.10.10.820">
    <property type="match status" value="1"/>
</dbReference>
<dbReference type="GO" id="GO:0005902">
    <property type="term" value="C:microvillus"/>
    <property type="evidence" value="ECO:0007669"/>
    <property type="project" value="TreeGrafter"/>
</dbReference>
<organism evidence="8 9">
    <name type="scientific">Paramuricea clavata</name>
    <name type="common">Red gorgonian</name>
    <name type="synonym">Violescent sea-whip</name>
    <dbReference type="NCBI Taxonomy" id="317549"/>
    <lineage>
        <taxon>Eukaryota</taxon>
        <taxon>Metazoa</taxon>
        <taxon>Cnidaria</taxon>
        <taxon>Anthozoa</taxon>
        <taxon>Octocorallia</taxon>
        <taxon>Malacalcyonacea</taxon>
        <taxon>Plexauridae</taxon>
        <taxon>Paramuricea</taxon>
    </lineage>
</organism>
<sequence length="765" mass="87062">MDETEVESSEGMVNDVETWQETCRKILAKERIGLDDMTELEHVDDHTIAENLRIRLLEEQIYTCIGRVLIAVNPFKKLDIYDRSMIQCEDTDTEQDSGVDLPPHIYALTDNMYRNMMIERESQCVIISGESGAGKTISAKYIMSYLSEIASGGTQKIEEIKNIIIQSNPLLEAFGNAKTLRNNNSSRFGKFVEILFNMSGQPDGGKISNFLLEKSRVVSQNPGERNYHVFYQLLRGCSEDQKETLGLQESDPAEYYYLNRTGGVYDVPDADDTEEFQATLNAMSVVGLSLERQKNVLGVISAILHLGNIQFVEDNNVAEVENPTDEDLIVPAQLLGVDKDALKEKLVSRLMEARWGGKVDIMMMTLNSEQANISRDALAKALYAQLFDFLVTVINSAMHKDRIELCIGVLDIYGFEIFETNGFEQFCINFVNEKLQQIFVELTLKSEQEEYLEEGITWTPVKFFNNKLVCDLIESKIPPGIMSVLDDVCFTVHASEGSGRTLMEKLKAVVGSESTYSRYFRGLSTHFEIHHYAGKVHYEATHFCEKNKDSLFDDIVQLMQSSQNEFIQNLFSDMPTSSGRRGRGSTGSSKIKSQCQTLIDRIMACTPHYVRCLKPSETKEPLDWHDHRILPQISYLGLRENIDVRRAGFAFRRVFDKVIDRYDAILPKDVLDHVSGDKKSTCEAIMETAQFSPEIWRIGKTKVFMKESDMITKLEHLRSDALYWFAVKIQSGVRGFLARQYCRKLRERLRGNPFDPVLCCGDVLN</sequence>
<dbReference type="PROSITE" id="PS51456">
    <property type="entry name" value="MYOSIN_MOTOR"/>
    <property type="match status" value="1"/>
</dbReference>
<dbReference type="InterPro" id="IPR036961">
    <property type="entry name" value="Kinesin_motor_dom_sf"/>
</dbReference>
<evidence type="ECO:0000256" key="7">
    <source>
        <dbReference type="PROSITE-ProRule" id="PRU00782"/>
    </source>
</evidence>
<dbReference type="SMART" id="SM00242">
    <property type="entry name" value="MYSc"/>
    <property type="match status" value="1"/>
</dbReference>
<comment type="similarity">
    <text evidence="1 7">Belongs to the TRAFAC class myosin-kinesin ATPase superfamily. Myosin family.</text>
</comment>
<evidence type="ECO:0000256" key="6">
    <source>
        <dbReference type="ARBA" id="ARBA00023203"/>
    </source>
</evidence>
<dbReference type="FunFam" id="1.20.58.530:FF:000007">
    <property type="entry name" value="Myosin IE"/>
    <property type="match status" value="1"/>
</dbReference>
<dbReference type="Gene3D" id="3.40.850.10">
    <property type="entry name" value="Kinesin motor domain"/>
    <property type="match status" value="1"/>
</dbReference>
<dbReference type="EMBL" id="CACRXK020003887">
    <property type="protein sequence ID" value="CAB4000652.1"/>
    <property type="molecule type" value="Genomic_DNA"/>
</dbReference>
<dbReference type="GO" id="GO:0000146">
    <property type="term" value="F:microfilament motor activity"/>
    <property type="evidence" value="ECO:0007669"/>
    <property type="project" value="TreeGrafter"/>
</dbReference>
<dbReference type="GO" id="GO:0005524">
    <property type="term" value="F:ATP binding"/>
    <property type="evidence" value="ECO:0007669"/>
    <property type="project" value="UniProtKB-UniRule"/>
</dbReference>
<name>A0A6S7I2F2_PARCT</name>
<protein>
    <submittedName>
        <fullName evidence="8">Unconventional myosin-Ie-like</fullName>
    </submittedName>
</protein>
<proteinExistence type="inferred from homology"/>
<evidence type="ECO:0000256" key="4">
    <source>
        <dbReference type="ARBA" id="ARBA00023123"/>
    </source>
</evidence>
<feature type="region of interest" description="Actin-binding" evidence="7">
    <location>
        <begin position="595"/>
        <end position="617"/>
    </location>
</feature>
<dbReference type="Gene3D" id="1.20.120.720">
    <property type="entry name" value="Myosin VI head, motor domain, U50 subdomain"/>
    <property type="match status" value="1"/>
</dbReference>
<keyword evidence="2 7" id="KW-0547">Nucleotide-binding</keyword>
<comment type="caution">
    <text evidence="8">The sequence shown here is derived from an EMBL/GenBank/DDBJ whole genome shotgun (WGS) entry which is preliminary data.</text>
</comment>
<keyword evidence="6 7" id="KW-0009">Actin-binding</keyword>
<feature type="binding site" evidence="7">
    <location>
        <begin position="129"/>
        <end position="136"/>
    </location>
    <ligand>
        <name>ATP</name>
        <dbReference type="ChEBI" id="CHEBI:30616"/>
    </ligand>
</feature>
<dbReference type="InterPro" id="IPR000048">
    <property type="entry name" value="IQ_motif_EF-hand-BS"/>
</dbReference>
<evidence type="ECO:0000313" key="8">
    <source>
        <dbReference type="EMBL" id="CAB4000652.1"/>
    </source>
</evidence>
<evidence type="ECO:0000313" key="9">
    <source>
        <dbReference type="Proteomes" id="UP001152795"/>
    </source>
</evidence>
<dbReference type="SUPFAM" id="SSF52540">
    <property type="entry name" value="P-loop containing nucleoside triphosphate hydrolases"/>
    <property type="match status" value="1"/>
</dbReference>
<dbReference type="FunFam" id="1.10.10.820:FF:000001">
    <property type="entry name" value="Myosin heavy chain"/>
    <property type="match status" value="1"/>
</dbReference>
<dbReference type="PANTHER" id="PTHR13140:SF729">
    <property type="entry name" value="UNCONVENTIONAL MYOSIN-IE"/>
    <property type="match status" value="1"/>
</dbReference>
<dbReference type="Proteomes" id="UP001152795">
    <property type="component" value="Unassembled WGS sequence"/>
</dbReference>
<gene>
    <name evidence="8" type="ORF">PACLA_8A042313</name>
</gene>
<accession>A0A6S7I2F2</accession>
<dbReference type="PANTHER" id="PTHR13140">
    <property type="entry name" value="MYOSIN"/>
    <property type="match status" value="1"/>
</dbReference>
<dbReference type="GO" id="GO:0005886">
    <property type="term" value="C:plasma membrane"/>
    <property type="evidence" value="ECO:0007669"/>
    <property type="project" value="TreeGrafter"/>
</dbReference>
<dbReference type="Gene3D" id="1.20.5.4820">
    <property type="match status" value="1"/>
</dbReference>
<dbReference type="GO" id="GO:0007015">
    <property type="term" value="P:actin filament organization"/>
    <property type="evidence" value="ECO:0007669"/>
    <property type="project" value="TreeGrafter"/>
</dbReference>
<dbReference type="InterPro" id="IPR027417">
    <property type="entry name" value="P-loop_NTPase"/>
</dbReference>
<keyword evidence="4 7" id="KW-0518">Myosin</keyword>
<evidence type="ECO:0000256" key="5">
    <source>
        <dbReference type="ARBA" id="ARBA00023175"/>
    </source>
</evidence>
<dbReference type="GO" id="GO:0016459">
    <property type="term" value="C:myosin complex"/>
    <property type="evidence" value="ECO:0007669"/>
    <property type="project" value="UniProtKB-KW"/>
</dbReference>
<dbReference type="Gene3D" id="1.20.58.530">
    <property type="match status" value="1"/>
</dbReference>
<evidence type="ECO:0000256" key="3">
    <source>
        <dbReference type="ARBA" id="ARBA00022840"/>
    </source>
</evidence>
<reference evidence="8" key="1">
    <citation type="submission" date="2020-04" db="EMBL/GenBank/DDBJ databases">
        <authorList>
            <person name="Alioto T."/>
            <person name="Alioto T."/>
            <person name="Gomez Garrido J."/>
        </authorList>
    </citation>
    <scope>NUCLEOTIDE SEQUENCE</scope>
    <source>
        <strain evidence="8">A484AB</strain>
    </source>
</reference>
<dbReference type="GO" id="GO:0006897">
    <property type="term" value="P:endocytosis"/>
    <property type="evidence" value="ECO:0007669"/>
    <property type="project" value="TreeGrafter"/>
</dbReference>
<dbReference type="Pfam" id="PF00612">
    <property type="entry name" value="IQ"/>
    <property type="match status" value="1"/>
</dbReference>
<keyword evidence="5 7" id="KW-0505">Motor protein</keyword>
<keyword evidence="3 7" id="KW-0067">ATP-binding</keyword>
<evidence type="ECO:0000256" key="1">
    <source>
        <dbReference type="ARBA" id="ARBA00008314"/>
    </source>
</evidence>
<dbReference type="AlphaFoldDB" id="A0A6S7I2F2"/>
<dbReference type="InterPro" id="IPR001609">
    <property type="entry name" value="Myosin_head_motor_dom-like"/>
</dbReference>
<dbReference type="OrthoDB" id="6108017at2759"/>
<dbReference type="Pfam" id="PF00063">
    <property type="entry name" value="Myosin_head"/>
    <property type="match status" value="1"/>
</dbReference>
<dbReference type="GO" id="GO:0005737">
    <property type="term" value="C:cytoplasm"/>
    <property type="evidence" value="ECO:0007669"/>
    <property type="project" value="TreeGrafter"/>
</dbReference>
<evidence type="ECO:0000256" key="2">
    <source>
        <dbReference type="ARBA" id="ARBA00022741"/>
    </source>
</evidence>
<dbReference type="PROSITE" id="PS50096">
    <property type="entry name" value="IQ"/>
    <property type="match status" value="1"/>
</dbReference>